<organism evidence="3">
    <name type="scientific">uncultured Dysgonomonas sp</name>
    <dbReference type="NCBI Taxonomy" id="206096"/>
    <lineage>
        <taxon>Bacteria</taxon>
        <taxon>Pseudomonadati</taxon>
        <taxon>Bacteroidota</taxon>
        <taxon>Bacteroidia</taxon>
        <taxon>Bacteroidales</taxon>
        <taxon>Dysgonomonadaceae</taxon>
        <taxon>Dysgonomonas</taxon>
        <taxon>environmental samples</taxon>
    </lineage>
</organism>
<sequence>MKNIKQLVSAIILFAFSMVAYGQDKINTPAAFETFKDRSQWMYTNNAAGLLLDKPIDYAEVKFSYDSHSGGFHRPQTGEKINDLKFDVEGAVFVGNVYAWGKFNYTRSNIKDALFNASIIDPYRDMPYMVADTNMSKWNNQIYDLQFKVVTPKIWNRLSLGLEGSYNAASGAKQRDIRTENYFYILQVKPGVVYSINNNHHVGANFDFQTLKEESNMSNVNVYVDQNYYALYGLGTATRGLGSGRTTNYEGNGVGGGFQYNYQGFFNLLFSSNYNYKVEDVKISFTSPEQNATVKSKIWSGKLQLNKRLNKTTHYLTLNYADKKIDGIEAITQYDNTENQSGYITIYKDIRSKYKLQQASLDYDFTIDRDLEYNWKFGIGVKYTNKEDVYLTPRSEKNAENLIVQFRIKKNFILSDDVLKRRVLLGADYSYNNNLSGGYSYNGSHPEYIVVTQFEQTDTDYLNSNFYSLGANLTYSQKIKGDMLANLFAKAEFRYTKATSYEFGNRNRLQISIGCNF</sequence>
<keyword evidence="1" id="KW-0732">Signal</keyword>
<feature type="domain" description="DUF6850" evidence="2">
    <location>
        <begin position="47"/>
        <end position="517"/>
    </location>
</feature>
<dbReference type="Pfam" id="PF21012">
    <property type="entry name" value="DUF6850"/>
    <property type="match status" value="1"/>
</dbReference>
<proteinExistence type="predicted"/>
<dbReference type="AlphaFoldDB" id="A0A212JCL1"/>
<evidence type="ECO:0000256" key="1">
    <source>
        <dbReference type="SAM" id="SignalP"/>
    </source>
</evidence>
<dbReference type="InterPro" id="IPR049236">
    <property type="entry name" value="DUF6850"/>
</dbReference>
<accession>A0A212JCL1</accession>
<evidence type="ECO:0000259" key="2">
    <source>
        <dbReference type="Pfam" id="PF21012"/>
    </source>
</evidence>
<reference evidence="3" key="1">
    <citation type="submission" date="2016-04" db="EMBL/GenBank/DDBJ databases">
        <authorList>
            <person name="Evans L.H."/>
            <person name="Alamgir A."/>
            <person name="Owens N."/>
            <person name="Weber N.D."/>
            <person name="Virtaneva K."/>
            <person name="Barbian K."/>
            <person name="Babar A."/>
            <person name="Rosenke K."/>
        </authorList>
    </citation>
    <scope>NUCLEOTIDE SEQUENCE</scope>
    <source>
        <strain evidence="3">86-1</strain>
    </source>
</reference>
<evidence type="ECO:0000313" key="3">
    <source>
        <dbReference type="EMBL" id="SBV97171.1"/>
    </source>
</evidence>
<dbReference type="EMBL" id="FLUM01000001">
    <property type="protein sequence ID" value="SBV97171.1"/>
    <property type="molecule type" value="Genomic_DNA"/>
</dbReference>
<feature type="chain" id="PRO_5013392820" description="DUF6850 domain-containing protein" evidence="1">
    <location>
        <begin position="23"/>
        <end position="517"/>
    </location>
</feature>
<dbReference type="RefSeq" id="WP_296940131.1">
    <property type="nucleotide sequence ID" value="NZ_LT599032.1"/>
</dbReference>
<feature type="signal peptide" evidence="1">
    <location>
        <begin position="1"/>
        <end position="22"/>
    </location>
</feature>
<gene>
    <name evidence="3" type="ORF">KL86DYS1_11839</name>
</gene>
<protein>
    <recommendedName>
        <fullName evidence="2">DUF6850 domain-containing protein</fullName>
    </recommendedName>
</protein>
<name>A0A212JCL1_9BACT</name>